<evidence type="ECO:0000313" key="16">
    <source>
        <dbReference type="Proteomes" id="UP000198460"/>
    </source>
</evidence>
<evidence type="ECO:0000259" key="14">
    <source>
        <dbReference type="Pfam" id="PF01292"/>
    </source>
</evidence>
<evidence type="ECO:0000256" key="8">
    <source>
        <dbReference type="ARBA" id="ARBA00022982"/>
    </source>
</evidence>
<evidence type="ECO:0000256" key="7">
    <source>
        <dbReference type="ARBA" id="ARBA00022723"/>
    </source>
</evidence>
<feature type="transmembrane region" description="Helical" evidence="13">
    <location>
        <begin position="129"/>
        <end position="150"/>
    </location>
</feature>
<dbReference type="EMBL" id="FXAN01000094">
    <property type="protein sequence ID" value="SMG02306.1"/>
    <property type="molecule type" value="Genomic_DNA"/>
</dbReference>
<keyword evidence="10" id="KW-0408">Iron</keyword>
<evidence type="ECO:0000256" key="6">
    <source>
        <dbReference type="ARBA" id="ARBA00022692"/>
    </source>
</evidence>
<dbReference type="InterPro" id="IPR016174">
    <property type="entry name" value="Di-haem_cyt_TM"/>
</dbReference>
<feature type="domain" description="Cytochrome b561 bacterial/Ni-hydrogenase" evidence="14">
    <location>
        <begin position="46"/>
        <end position="213"/>
    </location>
</feature>
<feature type="transmembrane region" description="Helical" evidence="13">
    <location>
        <begin position="185"/>
        <end position="203"/>
    </location>
</feature>
<dbReference type="GO" id="GO:0005886">
    <property type="term" value="C:plasma membrane"/>
    <property type="evidence" value="ECO:0007669"/>
    <property type="project" value="UniProtKB-SubCell"/>
</dbReference>
<dbReference type="Proteomes" id="UP000198460">
    <property type="component" value="Unassembled WGS sequence"/>
</dbReference>
<comment type="subcellular location">
    <subcellularLocation>
        <location evidence="2">Cell membrane</location>
        <topology evidence="2">Multi-pass membrane protein</topology>
    </subcellularLocation>
</comment>
<reference evidence="15 16" key="1">
    <citation type="submission" date="2017-04" db="EMBL/GenBank/DDBJ databases">
        <authorList>
            <person name="Afonso C.L."/>
            <person name="Miller P.J."/>
            <person name="Scott M.A."/>
            <person name="Spackman E."/>
            <person name="Goraichik I."/>
            <person name="Dimitrov K.M."/>
            <person name="Suarez D.L."/>
            <person name="Swayne D.E."/>
        </authorList>
    </citation>
    <scope>NUCLEOTIDE SEQUENCE [LARGE SCALE GENOMIC DNA]</scope>
    <source>
        <strain evidence="15">LMG 28154</strain>
    </source>
</reference>
<comment type="similarity">
    <text evidence="12">Belongs to the cytochrome b561 family.</text>
</comment>
<dbReference type="SUPFAM" id="SSF81342">
    <property type="entry name" value="Transmembrane di-heme cytochromes"/>
    <property type="match status" value="1"/>
</dbReference>
<sequence>MNDAVAAHATARVLFEDSAIDAAQRAVVISTGMRFTMNSIFADQARYNRPAVFFHWAIFVLVALAYLAIEIRGPKGTDSRVFWSNVHFFAGTLVLTLAVLRTVWRFVSRAPQALPQSAWLSLLAKLTHVALYVFIVAQPLLGIMLLNFGGKPVTLAWVDWSFTLFGPNPDLRPLVKEVHETVGNVFYYVIGLHALAALWHHFVKRDATLRRMMF</sequence>
<keyword evidence="9 13" id="KW-1133">Transmembrane helix</keyword>
<evidence type="ECO:0000256" key="13">
    <source>
        <dbReference type="SAM" id="Phobius"/>
    </source>
</evidence>
<evidence type="ECO:0000313" key="15">
    <source>
        <dbReference type="EMBL" id="SMG02306.1"/>
    </source>
</evidence>
<dbReference type="GO" id="GO:0009055">
    <property type="term" value="F:electron transfer activity"/>
    <property type="evidence" value="ECO:0007669"/>
    <property type="project" value="InterPro"/>
</dbReference>
<keyword evidence="8" id="KW-0249">Electron transport</keyword>
<dbReference type="GO" id="GO:0020037">
    <property type="term" value="F:heme binding"/>
    <property type="evidence" value="ECO:0007669"/>
    <property type="project" value="TreeGrafter"/>
</dbReference>
<name>A0A238HAA6_9BURK</name>
<dbReference type="PANTHER" id="PTHR30529:SF3">
    <property type="entry name" value="CYTOCHROME B561 HOMOLOG 1"/>
    <property type="match status" value="1"/>
</dbReference>
<evidence type="ECO:0000256" key="10">
    <source>
        <dbReference type="ARBA" id="ARBA00023004"/>
    </source>
</evidence>
<keyword evidence="4" id="KW-1003">Cell membrane</keyword>
<evidence type="ECO:0000256" key="4">
    <source>
        <dbReference type="ARBA" id="ARBA00022475"/>
    </source>
</evidence>
<dbReference type="InterPro" id="IPR052168">
    <property type="entry name" value="Cytochrome_b561_oxidase"/>
</dbReference>
<evidence type="ECO:0000256" key="11">
    <source>
        <dbReference type="ARBA" id="ARBA00023136"/>
    </source>
</evidence>
<gene>
    <name evidence="15" type="ORF">BSIN_0926</name>
</gene>
<keyword evidence="6 13" id="KW-0812">Transmembrane</keyword>
<dbReference type="Pfam" id="PF01292">
    <property type="entry name" value="Ni_hydr_CYTB"/>
    <property type="match status" value="1"/>
</dbReference>
<accession>A0A238HAA6</accession>
<feature type="transmembrane region" description="Helical" evidence="13">
    <location>
        <begin position="51"/>
        <end position="69"/>
    </location>
</feature>
<organism evidence="15 16">
    <name type="scientific">Burkholderia singularis</name>
    <dbReference type="NCBI Taxonomy" id="1503053"/>
    <lineage>
        <taxon>Bacteria</taxon>
        <taxon>Pseudomonadati</taxon>
        <taxon>Pseudomonadota</taxon>
        <taxon>Betaproteobacteria</taxon>
        <taxon>Burkholderiales</taxon>
        <taxon>Burkholderiaceae</taxon>
        <taxon>Burkholderia</taxon>
        <taxon>pseudomallei group</taxon>
    </lineage>
</organism>
<evidence type="ECO:0000256" key="12">
    <source>
        <dbReference type="ARBA" id="ARBA00037975"/>
    </source>
</evidence>
<feature type="transmembrane region" description="Helical" evidence="13">
    <location>
        <begin position="81"/>
        <end position="100"/>
    </location>
</feature>
<evidence type="ECO:0000256" key="1">
    <source>
        <dbReference type="ARBA" id="ARBA00001970"/>
    </source>
</evidence>
<proteinExistence type="inferred from homology"/>
<evidence type="ECO:0000256" key="5">
    <source>
        <dbReference type="ARBA" id="ARBA00022617"/>
    </source>
</evidence>
<keyword evidence="7" id="KW-0479">Metal-binding</keyword>
<evidence type="ECO:0000256" key="9">
    <source>
        <dbReference type="ARBA" id="ARBA00022989"/>
    </source>
</evidence>
<evidence type="ECO:0000256" key="3">
    <source>
        <dbReference type="ARBA" id="ARBA00022448"/>
    </source>
</evidence>
<dbReference type="InterPro" id="IPR011577">
    <property type="entry name" value="Cyt_b561_bac/Ni-Hgenase"/>
</dbReference>
<protein>
    <submittedName>
        <fullName evidence="15">Cytochrome B561</fullName>
    </submittedName>
</protein>
<dbReference type="GO" id="GO:0046872">
    <property type="term" value="F:metal ion binding"/>
    <property type="evidence" value="ECO:0007669"/>
    <property type="project" value="UniProtKB-KW"/>
</dbReference>
<keyword evidence="3" id="KW-0813">Transport</keyword>
<keyword evidence="11 13" id="KW-0472">Membrane</keyword>
<dbReference type="PANTHER" id="PTHR30529">
    <property type="entry name" value="CYTOCHROME B561"/>
    <property type="match status" value="1"/>
</dbReference>
<evidence type="ECO:0000256" key="2">
    <source>
        <dbReference type="ARBA" id="ARBA00004651"/>
    </source>
</evidence>
<comment type="cofactor">
    <cofactor evidence="1">
        <name>heme b</name>
        <dbReference type="ChEBI" id="CHEBI:60344"/>
    </cofactor>
</comment>
<dbReference type="GO" id="GO:0022904">
    <property type="term" value="P:respiratory electron transport chain"/>
    <property type="evidence" value="ECO:0007669"/>
    <property type="project" value="InterPro"/>
</dbReference>
<keyword evidence="5" id="KW-0349">Heme</keyword>
<dbReference type="AlphaFoldDB" id="A0A238HAA6"/>